<evidence type="ECO:0000259" key="2">
    <source>
        <dbReference type="PROSITE" id="PS50157"/>
    </source>
</evidence>
<dbReference type="InterPro" id="IPR013087">
    <property type="entry name" value="Znf_C2H2_type"/>
</dbReference>
<keyword evidence="4" id="KW-1185">Reference proteome</keyword>
<name>A0AAD5UP51_9APHY</name>
<accession>A0AAD5UP51</accession>
<evidence type="ECO:0000313" key="4">
    <source>
        <dbReference type="Proteomes" id="UP001212997"/>
    </source>
</evidence>
<dbReference type="Proteomes" id="UP001212997">
    <property type="component" value="Unassembled WGS sequence"/>
</dbReference>
<dbReference type="PROSITE" id="PS50157">
    <property type="entry name" value="ZINC_FINGER_C2H2_2"/>
    <property type="match status" value="1"/>
</dbReference>
<dbReference type="InterPro" id="IPR041078">
    <property type="entry name" value="Plavaka"/>
</dbReference>
<dbReference type="PROSITE" id="PS00028">
    <property type="entry name" value="ZINC_FINGER_C2H2_1"/>
    <property type="match status" value="1"/>
</dbReference>
<evidence type="ECO:0000256" key="1">
    <source>
        <dbReference type="PROSITE-ProRule" id="PRU00042"/>
    </source>
</evidence>
<keyword evidence="1" id="KW-0479">Metal-binding</keyword>
<proteinExistence type="predicted"/>
<dbReference type="AlphaFoldDB" id="A0AAD5UP51"/>
<gene>
    <name evidence="3" type="ORF">NLI96_g12866</name>
</gene>
<reference evidence="3" key="1">
    <citation type="submission" date="2022-07" db="EMBL/GenBank/DDBJ databases">
        <title>Genome Sequence of Physisporinus lineatus.</title>
        <authorList>
            <person name="Buettner E."/>
        </authorList>
    </citation>
    <scope>NUCLEOTIDE SEQUENCE</scope>
    <source>
        <strain evidence="3">VT162</strain>
    </source>
</reference>
<dbReference type="Pfam" id="PF18759">
    <property type="entry name" value="Plavaka"/>
    <property type="match status" value="2"/>
</dbReference>
<dbReference type="GO" id="GO:0008270">
    <property type="term" value="F:zinc ion binding"/>
    <property type="evidence" value="ECO:0007669"/>
    <property type="project" value="UniProtKB-KW"/>
</dbReference>
<protein>
    <recommendedName>
        <fullName evidence="2">C2H2-type domain-containing protein</fullName>
    </recommendedName>
</protein>
<sequence>MFTHPDPEIDSSHLPNRFGCLLRRASLVLVAGSIPLYRINRIPYHASSTSRTSDLHSSPLPTRCAPVKISSYTRKLTQRTAQMGYFCTKCERTWPTRSGFYAHLRRLHQNRKPPSPGLVYSHHPKLNGLPCDRDGNFLDEGAPPPPRPMPLPTDWTPFENRPAFHFAEFAFEKTRMSTEDLNEQLRLWQAYNLLTGNESTMYNSVKDVLTTIDQIPLGDLPWTSFNVRYTGPVNDNSPSWMHQVYTVHMRDTFAVQTNLLKNQDFAGAFDYVPYRAYSQDGRRHWSNLMSGQWSWKQADEIAQDPNTHGSMLCPIILGADKTTVSVATGNSEFHPVYMSTGNLHNTMRRGHCDAVVPVAFLAIPKEDEILWSAFGIDPNITPFASNFPRADIYELLSPDLLHQMIKGTFKDHLITWIEQYVRKSHSGAAAQQVMDDIDRRIAAVPSFPGLRRFPEGRRFKQWTGNDSKGLMKVIVPAIVGHVPDDMVRCVVAFLDFCYLARRSSHTLEDFTRMEDSLRRFHQLRLVFTAYGIRPNDFSLPRQHALSHYIPGIRLFGSPNGLCSSITESKHITAVKKPWRSSSRHNSLKQMLDINVRMSKISAARIDFGHRGMLHGDVLSAARIEIGQPVENGDVPIEVAYEQRYNFGAEFDDEDDVEDDDGPAVDVYTRLAVKHGNMYVITREPRPSASLSKLHRVMSALSL</sequence>
<keyword evidence="1" id="KW-0863">Zinc-finger</keyword>
<dbReference type="EMBL" id="JANAWD010001285">
    <property type="protein sequence ID" value="KAJ3473706.1"/>
    <property type="molecule type" value="Genomic_DNA"/>
</dbReference>
<comment type="caution">
    <text evidence="3">The sequence shown here is derived from an EMBL/GenBank/DDBJ whole genome shotgun (WGS) entry which is preliminary data.</text>
</comment>
<organism evidence="3 4">
    <name type="scientific">Meripilus lineatus</name>
    <dbReference type="NCBI Taxonomy" id="2056292"/>
    <lineage>
        <taxon>Eukaryota</taxon>
        <taxon>Fungi</taxon>
        <taxon>Dikarya</taxon>
        <taxon>Basidiomycota</taxon>
        <taxon>Agaricomycotina</taxon>
        <taxon>Agaricomycetes</taxon>
        <taxon>Polyporales</taxon>
        <taxon>Meripilaceae</taxon>
        <taxon>Meripilus</taxon>
    </lineage>
</organism>
<evidence type="ECO:0000313" key="3">
    <source>
        <dbReference type="EMBL" id="KAJ3473706.1"/>
    </source>
</evidence>
<keyword evidence="1" id="KW-0862">Zinc</keyword>
<feature type="domain" description="C2H2-type" evidence="2">
    <location>
        <begin position="85"/>
        <end position="113"/>
    </location>
</feature>